<name>A0A5B7WU69_9MICC</name>
<evidence type="ECO:0008006" key="5">
    <source>
        <dbReference type="Google" id="ProtNLM"/>
    </source>
</evidence>
<keyword evidence="2" id="KW-0812">Transmembrane</keyword>
<keyword evidence="4" id="KW-1185">Reference proteome</keyword>
<feature type="compositionally biased region" description="Basic and acidic residues" evidence="1">
    <location>
        <begin position="222"/>
        <end position="240"/>
    </location>
</feature>
<feature type="transmembrane region" description="Helical" evidence="2">
    <location>
        <begin position="50"/>
        <end position="71"/>
    </location>
</feature>
<feature type="region of interest" description="Disordered" evidence="1">
    <location>
        <begin position="157"/>
        <end position="255"/>
    </location>
</feature>
<accession>A0A5B7WU69</accession>
<protein>
    <recommendedName>
        <fullName evidence="5">Cell division protein FtsL</fullName>
    </recommendedName>
</protein>
<dbReference type="AlphaFoldDB" id="A0A5B7WU69"/>
<keyword evidence="2" id="KW-0472">Membrane</keyword>
<reference evidence="3 4" key="1">
    <citation type="submission" date="2018-12" db="EMBL/GenBank/DDBJ databases">
        <title>Complete Genome Sequence of Glutamicibacter creatinolyticus strain LGCM259,isolated from an abscess of a 12-year-old mare in Italy.</title>
        <authorList>
            <person name="Santos R.G."/>
            <person name="Silva A.L."/>
            <person name="Seyffert N."/>
            <person name="Castro T.L.P."/>
            <person name="Attili A.R."/>
            <person name="Rifici C."/>
            <person name="Mazzullo G."/>
            <person name="Brenig B."/>
            <person name="Venanzi F."/>
            <person name="Azevedo V."/>
        </authorList>
    </citation>
    <scope>NUCLEOTIDE SEQUENCE [LARGE SCALE GENOMIC DNA]</scope>
    <source>
        <strain evidence="3 4">LGCM 259</strain>
    </source>
</reference>
<keyword evidence="2" id="KW-1133">Transmembrane helix</keyword>
<organism evidence="3 4">
    <name type="scientific">Glutamicibacter creatinolyticus</name>
    <dbReference type="NCBI Taxonomy" id="162496"/>
    <lineage>
        <taxon>Bacteria</taxon>
        <taxon>Bacillati</taxon>
        <taxon>Actinomycetota</taxon>
        <taxon>Actinomycetes</taxon>
        <taxon>Micrococcales</taxon>
        <taxon>Micrococcaceae</taxon>
        <taxon>Glutamicibacter</taxon>
    </lineage>
</organism>
<dbReference type="RefSeq" id="WP_054820650.1">
    <property type="nucleotide sequence ID" value="NZ_CP034412.1"/>
</dbReference>
<evidence type="ECO:0000256" key="2">
    <source>
        <dbReference type="SAM" id="Phobius"/>
    </source>
</evidence>
<evidence type="ECO:0000313" key="3">
    <source>
        <dbReference type="EMBL" id="QCY47568.1"/>
    </source>
</evidence>
<feature type="compositionally biased region" description="Basic and acidic residues" evidence="1">
    <location>
        <begin position="164"/>
        <end position="186"/>
    </location>
</feature>
<proteinExistence type="predicted"/>
<evidence type="ECO:0000256" key="1">
    <source>
        <dbReference type="SAM" id="MobiDB-lite"/>
    </source>
</evidence>
<feature type="region of interest" description="Disordered" evidence="1">
    <location>
        <begin position="1"/>
        <end position="26"/>
    </location>
</feature>
<dbReference type="Proteomes" id="UP000307000">
    <property type="component" value="Chromosome"/>
</dbReference>
<sequence length="255" mass="26793">MTAQPVVEGATAKSARPEPVAASEVPFVDPKQRTTLSLVPNTSPKRRRPLVVMVSVLALLAFAVIVTLVLLNTSVAQRQYEMVSLRHQERELSQENQALLKEAQSLAAPQTLAKRAKELGLVAPAAPGLVDLEDGKISKEAESASKDAAAHADYASLPLPGENIRSKASDDAESARVAKANKEKEATAGSSSEAEAGEAKTESDAPQQSEPKESSKAPAAEETAREKGSDGRPVFEDKELNGGSIPAPSIKSPAN</sequence>
<evidence type="ECO:0000313" key="4">
    <source>
        <dbReference type="Proteomes" id="UP000307000"/>
    </source>
</evidence>
<gene>
    <name evidence="3" type="ORF">GcLGCM259_1850</name>
</gene>
<dbReference type="EMBL" id="CP034412">
    <property type="protein sequence ID" value="QCY47568.1"/>
    <property type="molecule type" value="Genomic_DNA"/>
</dbReference>
<dbReference type="KEGG" id="gcr:GcLGCM259_1850"/>